<dbReference type="RefSeq" id="WP_265961538.1">
    <property type="nucleotide sequence ID" value="NZ_JAPEVI010000003.1"/>
</dbReference>
<evidence type="ECO:0000313" key="1">
    <source>
        <dbReference type="EMBL" id="MCX2721831.1"/>
    </source>
</evidence>
<accession>A0ABT3QYB2</accession>
<name>A0ABT3QYB2_9HYPH</name>
<keyword evidence="2" id="KW-1185">Reference proteome</keyword>
<comment type="caution">
    <text evidence="1">The sequence shown here is derived from an EMBL/GenBank/DDBJ whole genome shotgun (WGS) entry which is preliminary data.</text>
</comment>
<dbReference type="Proteomes" id="UP001300261">
    <property type="component" value="Unassembled WGS sequence"/>
</dbReference>
<evidence type="ECO:0000313" key="2">
    <source>
        <dbReference type="Proteomes" id="UP001300261"/>
    </source>
</evidence>
<proteinExistence type="predicted"/>
<reference evidence="1 2" key="1">
    <citation type="journal article" date="2016" name="Int. J. Syst. Evol. Microbiol.">
        <title>Labrenzia salina sp. nov., isolated from the rhizosphere of the halophyte Arthrocnemum macrostachyum.</title>
        <authorList>
            <person name="Camacho M."/>
            <person name="Redondo-Gomez S."/>
            <person name="Rodriguez-Llorente I."/>
            <person name="Rohde M."/>
            <person name="Sproer C."/>
            <person name="Schumann P."/>
            <person name="Klenk H.P."/>
            <person name="Montero-Calasanz M.D.C."/>
        </authorList>
    </citation>
    <scope>NUCLEOTIDE SEQUENCE [LARGE SCALE GENOMIC DNA]</scope>
    <source>
        <strain evidence="1 2">DSM 29163</strain>
    </source>
</reference>
<sequence length="131" mass="14588">MKRIFQTGKAATALLLTAGGCMLGYFLGSMLPSPAYIADLQRIPLLMNTPEDVSLLVKRHLPDDAYKVFEIAANSSSNISIRKEEKCGCSLIYLERAVSRLPLPDRELTIYFELKDGELKYGGASIVKWFL</sequence>
<gene>
    <name evidence="1" type="ORF">ON753_05335</name>
</gene>
<dbReference type="PROSITE" id="PS51257">
    <property type="entry name" value="PROKAR_LIPOPROTEIN"/>
    <property type="match status" value="1"/>
</dbReference>
<dbReference type="EMBL" id="JAPEVI010000003">
    <property type="protein sequence ID" value="MCX2721831.1"/>
    <property type="molecule type" value="Genomic_DNA"/>
</dbReference>
<organism evidence="1 2">
    <name type="scientific">Roseibium salinum</name>
    <dbReference type="NCBI Taxonomy" id="1604349"/>
    <lineage>
        <taxon>Bacteria</taxon>
        <taxon>Pseudomonadati</taxon>
        <taxon>Pseudomonadota</taxon>
        <taxon>Alphaproteobacteria</taxon>
        <taxon>Hyphomicrobiales</taxon>
        <taxon>Stappiaceae</taxon>
        <taxon>Roseibium</taxon>
    </lineage>
</organism>
<protein>
    <submittedName>
        <fullName evidence="1">Uncharacterized protein</fullName>
    </submittedName>
</protein>